<gene>
    <name evidence="1" type="ORF">OCV99_05395</name>
</gene>
<keyword evidence="2" id="KW-1185">Reference proteome</keyword>
<proteinExistence type="predicted"/>
<dbReference type="RefSeq" id="WP_262574961.1">
    <property type="nucleotide sequence ID" value="NZ_JAOQJU010000003.1"/>
</dbReference>
<sequence>MTTIEAKIAELETRLHRLTVNGKDNYGVRRKIERQIRTLRELQDKGGVVCKAEKK</sequence>
<evidence type="ECO:0000313" key="2">
    <source>
        <dbReference type="Proteomes" id="UP001652431"/>
    </source>
</evidence>
<dbReference type="EMBL" id="JAOQJU010000003">
    <property type="protein sequence ID" value="MCU6685997.1"/>
    <property type="molecule type" value="Genomic_DNA"/>
</dbReference>
<name>A0ABT2RKR7_9FIRM</name>
<protein>
    <recommendedName>
        <fullName evidence="3">50S ribosomal protein L29</fullName>
    </recommendedName>
</protein>
<evidence type="ECO:0008006" key="3">
    <source>
        <dbReference type="Google" id="ProtNLM"/>
    </source>
</evidence>
<accession>A0ABT2RKR7</accession>
<evidence type="ECO:0000313" key="1">
    <source>
        <dbReference type="EMBL" id="MCU6685997.1"/>
    </source>
</evidence>
<organism evidence="1 2">
    <name type="scientific">Dorea acetigenes</name>
    <dbReference type="NCBI Taxonomy" id="2981787"/>
    <lineage>
        <taxon>Bacteria</taxon>
        <taxon>Bacillati</taxon>
        <taxon>Bacillota</taxon>
        <taxon>Clostridia</taxon>
        <taxon>Lachnospirales</taxon>
        <taxon>Lachnospiraceae</taxon>
        <taxon>Dorea</taxon>
    </lineage>
</organism>
<reference evidence="1 2" key="1">
    <citation type="journal article" date="2021" name="ISME Commun">
        <title>Automated analysis of genomic sequences facilitates high-throughput and comprehensive description of bacteria.</title>
        <authorList>
            <person name="Hitch T.C.A."/>
        </authorList>
    </citation>
    <scope>NUCLEOTIDE SEQUENCE [LARGE SCALE GENOMIC DNA]</scope>
    <source>
        <strain evidence="1 2">Sanger_03</strain>
    </source>
</reference>
<comment type="caution">
    <text evidence="1">The sequence shown here is derived from an EMBL/GenBank/DDBJ whole genome shotgun (WGS) entry which is preliminary data.</text>
</comment>
<dbReference type="Proteomes" id="UP001652431">
    <property type="component" value="Unassembled WGS sequence"/>
</dbReference>